<dbReference type="Pfam" id="PF00550">
    <property type="entry name" value="PP-binding"/>
    <property type="match status" value="1"/>
</dbReference>
<dbReference type="GO" id="GO:0005737">
    <property type="term" value="C:cytoplasm"/>
    <property type="evidence" value="ECO:0007669"/>
    <property type="project" value="TreeGrafter"/>
</dbReference>
<keyword evidence="1" id="KW-0596">Phosphopantetheine</keyword>
<dbReference type="Gene3D" id="3.30.559.10">
    <property type="entry name" value="Chloramphenicol acetyltransferase-like domain"/>
    <property type="match status" value="1"/>
</dbReference>
<dbReference type="GO" id="GO:0031177">
    <property type="term" value="F:phosphopantetheine binding"/>
    <property type="evidence" value="ECO:0007669"/>
    <property type="project" value="InterPro"/>
</dbReference>
<evidence type="ECO:0000256" key="2">
    <source>
        <dbReference type="ARBA" id="ARBA00022553"/>
    </source>
</evidence>
<dbReference type="NCBIfam" id="TIGR01733">
    <property type="entry name" value="AA-adenyl-dom"/>
    <property type="match status" value="1"/>
</dbReference>
<dbReference type="SUPFAM" id="SSF47336">
    <property type="entry name" value="ACP-like"/>
    <property type="match status" value="1"/>
</dbReference>
<feature type="domain" description="Carrier" evidence="5">
    <location>
        <begin position="724"/>
        <end position="800"/>
    </location>
</feature>
<dbReference type="InterPro" id="IPR020845">
    <property type="entry name" value="AMP-binding_CS"/>
</dbReference>
<dbReference type="EMBL" id="MNBE01000157">
    <property type="protein sequence ID" value="OKP13026.1"/>
    <property type="molecule type" value="Genomic_DNA"/>
</dbReference>
<comment type="similarity">
    <text evidence="4">Belongs to the NRP synthetase family.</text>
</comment>
<dbReference type="PANTHER" id="PTHR45527">
    <property type="entry name" value="NONRIBOSOMAL PEPTIDE SYNTHETASE"/>
    <property type="match status" value="1"/>
</dbReference>
<dbReference type="FunFam" id="3.30.300.30:FF:000015">
    <property type="entry name" value="Nonribosomal peptide synthase SidD"/>
    <property type="match status" value="1"/>
</dbReference>
<dbReference type="Gene3D" id="3.40.50.12780">
    <property type="entry name" value="N-terminal domain of ligase-like"/>
    <property type="match status" value="1"/>
</dbReference>
<name>A0A1Q5UKL7_9EURO</name>
<dbReference type="Gene3D" id="3.30.559.30">
    <property type="entry name" value="Nonribosomal peptide synthetase, condensation domain"/>
    <property type="match status" value="1"/>
</dbReference>
<dbReference type="GO" id="GO:0016874">
    <property type="term" value="F:ligase activity"/>
    <property type="evidence" value="ECO:0007669"/>
    <property type="project" value="UniProtKB-KW"/>
</dbReference>
<evidence type="ECO:0000313" key="6">
    <source>
        <dbReference type="EMBL" id="OKP13026.1"/>
    </source>
</evidence>
<dbReference type="InterPro" id="IPR010071">
    <property type="entry name" value="AA_adenyl_dom"/>
</dbReference>
<dbReference type="PROSITE" id="PS00455">
    <property type="entry name" value="AMP_BINDING"/>
    <property type="match status" value="1"/>
</dbReference>
<dbReference type="Proteomes" id="UP000186955">
    <property type="component" value="Unassembled WGS sequence"/>
</dbReference>
<dbReference type="SMART" id="SM00823">
    <property type="entry name" value="PKS_PP"/>
    <property type="match status" value="1"/>
</dbReference>
<dbReference type="InterPro" id="IPR001242">
    <property type="entry name" value="Condensation_dom"/>
</dbReference>
<keyword evidence="7" id="KW-1185">Reference proteome</keyword>
<dbReference type="InterPro" id="IPR036736">
    <property type="entry name" value="ACP-like_sf"/>
</dbReference>
<keyword evidence="2" id="KW-0597">Phosphoprotein</keyword>
<dbReference type="Gene3D" id="3.30.300.30">
    <property type="match status" value="1"/>
</dbReference>
<dbReference type="SUPFAM" id="SSF52777">
    <property type="entry name" value="CoA-dependent acyltransferases"/>
    <property type="match status" value="2"/>
</dbReference>
<dbReference type="STRING" id="1316194.A0A1Q5UKL7"/>
<sequence length="1356" mass="151482">MSLNISRPKALDPSIQFEVPVLSMDPKAYVLALAIVRSCFEGESDISVLLVLAGEKQLKHFNCHLDPLLTVSQSLQLIVEGPYHGQAEDDQFISTSVLILDADGSDIDYASLQLNFTPPHILSIDQNNIAKFKFQEDIQSEPRARRMVKCFNKCLQQVQAYDKRQIADIDPTNDSDAAQIYTWNNKAIHVEYDLVHRVAFDHDRNAPAIHSWDGSFTFGALEQASTRLAHYLRKLGVRRESIVPLLLQRSSWAVVAMLAVLKAGGAVLALNADTPEERIKSILTQTKSSVMVVSPVLMYRVEHLPITRAVLSQELLQNIPHGVCVLDENHATDAAFVIFTSGSTGTPKGFTLEHGAFCTSARAINRALHMDEHTRCLQFASFSFDATQVEIFMTLMAGGCVCIPSERARLDDIEGAITGLSVNWMIMTPTLAASLDPSSAKCVETLCIAGEAPTEKVISLWADKVRLINAYGPAECCPISAIRDISATTDLPRNNVGWATENAILWIVTPHNHRILAPIGSVGEIMIQGPSLARGYLGNTEQTRERFLRGVDWLKGPSTVALPALYRTGDLGRYQEDGSIQFIGRKDTQVKIRSQRIELGEIECQVERVVDQKFAAAVETASSSSSGQIVLMAFLWRPHNEIAWGSKSSILIPDAEFTNTVSNIKERLRSVLPNYMIPNFFIPLDGVPRNMSGKVDRRQLRALGASLPHGALSLDCSVTTEAELPVTDAERKLQRVWTDFFGLETRTVNLKSDFFHHGGDSIAAMRLARLARADGLELTVTDILRCPTLQAQASIVEQRSRIKTSKVAYRPFIFFEESTYLRDEICSKIHVNRDMIQDVYLATDFQAAKLGTWTTKNRGGTNYVLLDFNPPRDKREVLMALNQTIGEFEIFRTVFTVLHRRVYQIILKKVPELEALEIGLGDTINQVTEEAIQEDKRRPVHLENSVLNIWALQERKRCHRLVLRLNQALYDGTTLISFIQNFCAACDALELGATSSLPEYLHSIKLHSDESSQKYWIDLLRGSSMTRIIKHSSPSYSHVLDGAVKEIIPSFKSQFSGITIATVIKAAWAMVLSQISGNSDVVFGVTTWGRNAPGGENAMGSCMDTIPVRVNLQTHLSPLDLVNKVQQQAIESIPHEMFGYQRIVDLCTDWRSWERLSSILLYQNLDQDIGSFPLNDGHIQVSELRSQSDRADLAVYSRPHGDGIWVEINYNTSLVSNSFASAVLTSLVSTIQNLGGPTSINISRPCATYRTPIDSQTKITSQTAAFENFEELHHDRYEKAEKLVADAWVECLLESSSTKTTFEDKSVPFYELWGSPLAAYALKEFWERRGIQIEVEDLYNHPTAYLQKQMVYNRIS</sequence>
<dbReference type="SUPFAM" id="SSF56801">
    <property type="entry name" value="Acetyl-CoA synthetase-like"/>
    <property type="match status" value="1"/>
</dbReference>
<dbReference type="CDD" id="cd05918">
    <property type="entry name" value="A_NRPS_SidN3_like"/>
    <property type="match status" value="1"/>
</dbReference>
<comment type="caution">
    <text evidence="6">The sequence shown here is derived from an EMBL/GenBank/DDBJ whole genome shotgun (WGS) entry which is preliminary data.</text>
</comment>
<dbReference type="InterPro" id="IPR045851">
    <property type="entry name" value="AMP-bd_C_sf"/>
</dbReference>
<evidence type="ECO:0000313" key="7">
    <source>
        <dbReference type="Proteomes" id="UP000186955"/>
    </source>
</evidence>
<dbReference type="PANTHER" id="PTHR45527:SF16">
    <property type="entry name" value="NONRIBOSOMAL PEPTIDE SYNTHASE ATNA-RELATED"/>
    <property type="match status" value="1"/>
</dbReference>
<accession>A0A1Q5UKL7</accession>
<proteinExistence type="inferred from homology"/>
<reference evidence="6 7" key="1">
    <citation type="submission" date="2016-10" db="EMBL/GenBank/DDBJ databases">
        <title>Genome sequence of the ascomycete fungus Penicillium subrubescens.</title>
        <authorList>
            <person name="De Vries R.P."/>
            <person name="Peng M."/>
            <person name="Dilokpimol A."/>
            <person name="Hilden K."/>
            <person name="Makela M.R."/>
            <person name="Grigoriev I."/>
            <person name="Riley R."/>
            <person name="Granchi Z."/>
        </authorList>
    </citation>
    <scope>NUCLEOTIDE SEQUENCE [LARGE SCALE GENOMIC DNA]</scope>
    <source>
        <strain evidence="6 7">CBS 132785</strain>
    </source>
</reference>
<evidence type="ECO:0000256" key="3">
    <source>
        <dbReference type="ARBA" id="ARBA00022598"/>
    </source>
</evidence>
<dbReference type="GO" id="GO:0043041">
    <property type="term" value="P:amino acid activation for nonribosomal peptide biosynthetic process"/>
    <property type="evidence" value="ECO:0007669"/>
    <property type="project" value="TreeGrafter"/>
</dbReference>
<gene>
    <name evidence="6" type="ORF">PENSUB_1126</name>
</gene>
<keyword evidence="3" id="KW-0436">Ligase</keyword>
<dbReference type="InterPro" id="IPR009081">
    <property type="entry name" value="PP-bd_ACP"/>
</dbReference>
<dbReference type="GO" id="GO:0044550">
    <property type="term" value="P:secondary metabolite biosynthetic process"/>
    <property type="evidence" value="ECO:0007669"/>
    <property type="project" value="TreeGrafter"/>
</dbReference>
<organism evidence="6 7">
    <name type="scientific">Penicillium subrubescens</name>
    <dbReference type="NCBI Taxonomy" id="1316194"/>
    <lineage>
        <taxon>Eukaryota</taxon>
        <taxon>Fungi</taxon>
        <taxon>Dikarya</taxon>
        <taxon>Ascomycota</taxon>
        <taxon>Pezizomycotina</taxon>
        <taxon>Eurotiomycetes</taxon>
        <taxon>Eurotiomycetidae</taxon>
        <taxon>Eurotiales</taxon>
        <taxon>Aspergillaceae</taxon>
        <taxon>Penicillium</taxon>
    </lineage>
</organism>
<dbReference type="InterPro" id="IPR020806">
    <property type="entry name" value="PKS_PP-bd"/>
</dbReference>
<dbReference type="InterPro" id="IPR042099">
    <property type="entry name" value="ANL_N_sf"/>
</dbReference>
<evidence type="ECO:0000256" key="4">
    <source>
        <dbReference type="ARBA" id="ARBA00029454"/>
    </source>
</evidence>
<dbReference type="Gene3D" id="1.10.1200.10">
    <property type="entry name" value="ACP-like"/>
    <property type="match status" value="1"/>
</dbReference>
<dbReference type="PROSITE" id="PS50075">
    <property type="entry name" value="CARRIER"/>
    <property type="match status" value="1"/>
</dbReference>
<dbReference type="InterPro" id="IPR023213">
    <property type="entry name" value="CAT-like_dom_sf"/>
</dbReference>
<evidence type="ECO:0000259" key="5">
    <source>
        <dbReference type="PROSITE" id="PS50075"/>
    </source>
</evidence>
<dbReference type="Pfam" id="PF00501">
    <property type="entry name" value="AMP-binding"/>
    <property type="match status" value="1"/>
</dbReference>
<dbReference type="InterPro" id="IPR000873">
    <property type="entry name" value="AMP-dep_synth/lig_dom"/>
</dbReference>
<protein>
    <submittedName>
        <fullName evidence="6">Nonribosomal peptide synthetase 12</fullName>
    </submittedName>
</protein>
<evidence type="ECO:0000256" key="1">
    <source>
        <dbReference type="ARBA" id="ARBA00022450"/>
    </source>
</evidence>
<dbReference type="Pfam" id="PF00668">
    <property type="entry name" value="Condensation"/>
    <property type="match status" value="1"/>
</dbReference>